<protein>
    <recommendedName>
        <fullName evidence="5">Iron dicitrate transport regulator FecR</fullName>
    </recommendedName>
</protein>
<dbReference type="AlphaFoldDB" id="A0A1B3ZEZ6"/>
<dbReference type="Pfam" id="PF16220">
    <property type="entry name" value="DUF4880"/>
    <property type="match status" value="1"/>
</dbReference>
<keyword evidence="4" id="KW-1185">Reference proteome</keyword>
<dbReference type="InterPro" id="IPR012373">
    <property type="entry name" value="Ferrdict_sens_TM"/>
</dbReference>
<sequence>MIDHTSPDADRTTQEAVAWLVRTGDPDFTDWATFETWLSAAPGNADAYHAAAAAEAEMVAVLASTSRPIAVEQIRRPFRRRAAPWAGAALAASLIAVVTYRAERPVPAPLVYETAPGAQRSITLTDGSRVVLNGGTRLIVDSTTQRSLTLARGEALFTVRHDAATPFRVRVGDADVIDVGTRFDMVRDGDTTRVAVSEGAIDWQRGGDAVRVVAGRALHARDGSPDVALSAAVPGAIGGWSRGQIEYDGASLAEVAGDLSRALGVAVTVDDAVAHQTMRGVVQLNGGADAVLPRVAALAGVRARRAGNHWRLLASP</sequence>
<evidence type="ECO:0000259" key="1">
    <source>
        <dbReference type="Pfam" id="PF04773"/>
    </source>
</evidence>
<dbReference type="EMBL" id="CP014168">
    <property type="protein sequence ID" value="AOH86009.1"/>
    <property type="molecule type" value="Genomic_DNA"/>
</dbReference>
<evidence type="ECO:0000313" key="3">
    <source>
        <dbReference type="EMBL" id="AOH86009.1"/>
    </source>
</evidence>
<organism evidence="3 4">
    <name type="scientific">Sphingomonas panacis</name>
    <dbReference type="NCBI Taxonomy" id="1560345"/>
    <lineage>
        <taxon>Bacteria</taxon>
        <taxon>Pseudomonadati</taxon>
        <taxon>Pseudomonadota</taxon>
        <taxon>Alphaproteobacteria</taxon>
        <taxon>Sphingomonadales</taxon>
        <taxon>Sphingomonadaceae</taxon>
        <taxon>Sphingomonas</taxon>
    </lineage>
</organism>
<dbReference type="Pfam" id="PF04773">
    <property type="entry name" value="FecR"/>
    <property type="match status" value="1"/>
</dbReference>
<dbReference type="Gene3D" id="2.60.120.1440">
    <property type="match status" value="1"/>
</dbReference>
<gene>
    <name evidence="3" type="ORF">AWL63_20665</name>
</gene>
<reference evidence="3 4" key="1">
    <citation type="submission" date="2016-01" db="EMBL/GenBank/DDBJ databases">
        <title>Complete genome and mega plasmid sequence of Sphingomonas panacis DCY99 elicits systemic resistance in rice to Xanthomonas oryzae.</title>
        <authorList>
            <person name="Kim Y.J."/>
            <person name="Yang D.C."/>
            <person name="Sing P."/>
        </authorList>
    </citation>
    <scope>NUCLEOTIDE SEQUENCE [LARGE SCALE GENOMIC DNA]</scope>
    <source>
        <strain evidence="3 4">DCY99</strain>
    </source>
</reference>
<accession>A0A1B3ZEZ6</accession>
<evidence type="ECO:0000313" key="4">
    <source>
        <dbReference type="Proteomes" id="UP000094256"/>
    </source>
</evidence>
<dbReference type="Proteomes" id="UP000094256">
    <property type="component" value="Chromosome"/>
</dbReference>
<dbReference type="PANTHER" id="PTHR30273">
    <property type="entry name" value="PERIPLASMIC SIGNAL SENSOR AND SIGMA FACTOR ACTIVATOR FECR-RELATED"/>
    <property type="match status" value="1"/>
</dbReference>
<evidence type="ECO:0008006" key="5">
    <source>
        <dbReference type="Google" id="ProtNLM"/>
    </source>
</evidence>
<evidence type="ECO:0000259" key="2">
    <source>
        <dbReference type="Pfam" id="PF16220"/>
    </source>
</evidence>
<dbReference type="PIRSF" id="PIRSF018266">
    <property type="entry name" value="FecR"/>
    <property type="match status" value="1"/>
</dbReference>
<feature type="domain" description="FecR protein" evidence="1">
    <location>
        <begin position="112"/>
        <end position="201"/>
    </location>
</feature>
<dbReference type="RefSeq" id="WP_069206529.1">
    <property type="nucleotide sequence ID" value="NZ_CP014168.1"/>
</dbReference>
<dbReference type="STRING" id="1560345.AWL63_20665"/>
<name>A0A1B3ZEZ6_9SPHN</name>
<dbReference type="KEGG" id="span:AWL63_20665"/>
<dbReference type="InterPro" id="IPR032623">
    <property type="entry name" value="FecR_N"/>
</dbReference>
<dbReference type="PANTHER" id="PTHR30273:SF2">
    <property type="entry name" value="PROTEIN FECR"/>
    <property type="match status" value="1"/>
</dbReference>
<dbReference type="OrthoDB" id="7346218at2"/>
<feature type="domain" description="FecR N-terminal" evidence="2">
    <location>
        <begin position="14"/>
        <end position="53"/>
    </location>
</feature>
<dbReference type="InterPro" id="IPR006860">
    <property type="entry name" value="FecR"/>
</dbReference>
<dbReference type="GO" id="GO:0016989">
    <property type="term" value="F:sigma factor antagonist activity"/>
    <property type="evidence" value="ECO:0007669"/>
    <property type="project" value="TreeGrafter"/>
</dbReference>
<proteinExistence type="predicted"/>